<evidence type="ECO:0000313" key="6">
    <source>
        <dbReference type="Proteomes" id="UP000783871"/>
    </source>
</evidence>
<accession>A0ABX0Z2L9</accession>
<dbReference type="InterPro" id="IPR000086">
    <property type="entry name" value="NUDIX_hydrolase_dom"/>
</dbReference>
<dbReference type="PROSITE" id="PS51462">
    <property type="entry name" value="NUDIX"/>
    <property type="match status" value="1"/>
</dbReference>
<dbReference type="EMBL" id="JAATEO010000001">
    <property type="protein sequence ID" value="NJP30451.1"/>
    <property type="molecule type" value="Genomic_DNA"/>
</dbReference>
<dbReference type="SUPFAM" id="SSF55811">
    <property type="entry name" value="Nudix"/>
    <property type="match status" value="1"/>
</dbReference>
<evidence type="ECO:0000256" key="1">
    <source>
        <dbReference type="ARBA" id="ARBA00005582"/>
    </source>
</evidence>
<keyword evidence="2 3" id="KW-0378">Hydrolase</keyword>
<dbReference type="InterPro" id="IPR020084">
    <property type="entry name" value="NUDIX_hydrolase_CS"/>
</dbReference>
<dbReference type="PANTHER" id="PTHR43736">
    <property type="entry name" value="ADP-RIBOSE PYROPHOSPHATASE"/>
    <property type="match status" value="1"/>
</dbReference>
<dbReference type="PROSITE" id="PS00893">
    <property type="entry name" value="NUDIX_BOX"/>
    <property type="match status" value="1"/>
</dbReference>
<protein>
    <submittedName>
        <fullName evidence="5">NUDIX domain-containing protein</fullName>
    </submittedName>
</protein>
<proteinExistence type="inferred from homology"/>
<dbReference type="Proteomes" id="UP000783871">
    <property type="component" value="Unassembled WGS sequence"/>
</dbReference>
<evidence type="ECO:0000256" key="2">
    <source>
        <dbReference type="ARBA" id="ARBA00022801"/>
    </source>
</evidence>
<organism evidence="5 6">
    <name type="scientific">Micromonospora thermarum</name>
    <dbReference type="NCBI Taxonomy" id="2720024"/>
    <lineage>
        <taxon>Bacteria</taxon>
        <taxon>Bacillati</taxon>
        <taxon>Actinomycetota</taxon>
        <taxon>Actinomycetes</taxon>
        <taxon>Micromonosporales</taxon>
        <taxon>Micromonosporaceae</taxon>
        <taxon>Micromonospora</taxon>
    </lineage>
</organism>
<evidence type="ECO:0000256" key="3">
    <source>
        <dbReference type="RuleBase" id="RU003476"/>
    </source>
</evidence>
<dbReference type="PRINTS" id="PR00502">
    <property type="entry name" value="NUDIXFAMILY"/>
</dbReference>
<comment type="caution">
    <text evidence="5">The sequence shown here is derived from an EMBL/GenBank/DDBJ whole genome shotgun (WGS) entry which is preliminary data.</text>
</comment>
<sequence>MFPGQDQTSPRPWAARYCRGVSTEPLRCAGALIVDDDGRLFVQRRSPDRRLFPNCWDIVGGHLEPGEEIEDALRREVTEETGWTVAYVLGLVGEYRYVADDGLERIESDWLVRVDGDLARPTLEAGKHTEYRWLAEQDLDLLDEHRDVNDGLIRRIAEDAFALLRTIGS</sequence>
<keyword evidence="6" id="KW-1185">Reference proteome</keyword>
<dbReference type="InterPro" id="IPR015797">
    <property type="entry name" value="NUDIX_hydrolase-like_dom_sf"/>
</dbReference>
<reference evidence="5 6" key="1">
    <citation type="submission" date="2020-03" db="EMBL/GenBank/DDBJ databases">
        <title>WGS of actinomycetes isolated from Thailand.</title>
        <authorList>
            <person name="Thawai C."/>
        </authorList>
    </citation>
    <scope>NUCLEOTIDE SEQUENCE [LARGE SCALE GENOMIC DNA]</scope>
    <source>
        <strain evidence="5 6">HSS6-12</strain>
    </source>
</reference>
<dbReference type="InterPro" id="IPR020476">
    <property type="entry name" value="Nudix_hydrolase"/>
</dbReference>
<evidence type="ECO:0000313" key="5">
    <source>
        <dbReference type="EMBL" id="NJP30451.1"/>
    </source>
</evidence>
<gene>
    <name evidence="5" type="ORF">HCJ94_00185</name>
</gene>
<dbReference type="PANTHER" id="PTHR43736:SF1">
    <property type="entry name" value="DIHYDRONEOPTERIN TRIPHOSPHATE DIPHOSPHATASE"/>
    <property type="match status" value="1"/>
</dbReference>
<feature type="domain" description="Nudix hydrolase" evidence="4">
    <location>
        <begin position="24"/>
        <end position="156"/>
    </location>
</feature>
<dbReference type="Gene3D" id="3.90.79.10">
    <property type="entry name" value="Nucleoside Triphosphate Pyrophosphohydrolase"/>
    <property type="match status" value="1"/>
</dbReference>
<evidence type="ECO:0000259" key="4">
    <source>
        <dbReference type="PROSITE" id="PS51462"/>
    </source>
</evidence>
<dbReference type="CDD" id="cd02883">
    <property type="entry name" value="NUDIX_Hydrolase"/>
    <property type="match status" value="1"/>
</dbReference>
<name>A0ABX0Z2L9_9ACTN</name>
<comment type="similarity">
    <text evidence="1 3">Belongs to the Nudix hydrolase family.</text>
</comment>
<dbReference type="Pfam" id="PF00293">
    <property type="entry name" value="NUDIX"/>
    <property type="match status" value="1"/>
</dbReference>